<evidence type="ECO:0000256" key="2">
    <source>
        <dbReference type="ARBA" id="ARBA00022490"/>
    </source>
</evidence>
<dbReference type="EMBL" id="FSSB01000021">
    <property type="protein sequence ID" value="SIO95644.1"/>
    <property type="molecule type" value="Genomic_DNA"/>
</dbReference>
<dbReference type="EMBL" id="CP046268">
    <property type="protein sequence ID" value="QMV13699.1"/>
    <property type="molecule type" value="Genomic_DNA"/>
</dbReference>
<keyword evidence="8" id="KW-0732">Signal</keyword>
<dbReference type="InterPro" id="IPR011990">
    <property type="entry name" value="TPR-like_helical_dom_sf"/>
</dbReference>
<evidence type="ECO:0000313" key="10">
    <source>
        <dbReference type="EMBL" id="SIO95644.1"/>
    </source>
</evidence>
<reference evidence="9 12" key="3">
    <citation type="journal article" date="2020" name="J. Nat. Prod.">
        <title>Genomics-Metabolomics Profiling Disclosed Marine Vibrio spartinae 3.6 as a Producer of a New Branched Side Chain Prodigiosin.</title>
        <authorList>
            <person name="Vitale G.A."/>
            <person name="Sciarretta M."/>
            <person name="Palma Esposito F."/>
            <person name="January G.G."/>
            <person name="Giaccio M."/>
            <person name="Bunk B."/>
            <person name="Sproer C."/>
            <person name="Bajerski F."/>
            <person name="Power D."/>
            <person name="Festa C."/>
            <person name="Monti M.C."/>
            <person name="D'Auria M.V."/>
            <person name="de Pascale D."/>
        </authorList>
    </citation>
    <scope>NUCLEOTIDE SEQUENCE [LARGE SCALE GENOMIC DNA]</scope>
    <source>
        <strain evidence="9 12">3.6</strain>
    </source>
</reference>
<dbReference type="InterPro" id="IPR019734">
    <property type="entry name" value="TPR_rpt"/>
</dbReference>
<dbReference type="Gene3D" id="1.25.40.10">
    <property type="entry name" value="Tetratricopeptide repeat domain"/>
    <property type="match status" value="2"/>
</dbReference>
<protein>
    <submittedName>
        <fullName evidence="9">ATP-dependent transcriptional regulator</fullName>
    </submittedName>
</protein>
<keyword evidence="3" id="KW-0677">Repeat</keyword>
<evidence type="ECO:0000256" key="6">
    <source>
        <dbReference type="PROSITE-ProRule" id="PRU00339"/>
    </source>
</evidence>
<evidence type="ECO:0000313" key="12">
    <source>
        <dbReference type="Proteomes" id="UP000515264"/>
    </source>
</evidence>
<sequence length="760" mass="88005">MLKTIRNALSLWLLLSSCHVVFASVYTSPTLEEANLLLDISPKEAQSLTSAYLTKRTLSDTNEKSPSKITNESSDNLIRTPNSSVEAMEILAQALFRQGYYDKALRYLKSAIALTQKYQLPYLEIEVRQLEIRLNWLLNHDAQLARAQLKKLAAELAQLKNAEQLGKRIHYNILMLLAEIASKSNENELAVNHYEAAKAYISQTQSVKRQIEYHIQVGKHYLSHKRYNKALSELLTAYWSALESNDSALLAMTNSLLAQLFYERKVLDRALLYLSQAADFYDAYEESPVLVNILKRMGDIYYQQSKFNLALVYYLNVLDHSVTQHNMQLFIAVRIRLASTYMQLYNYPLAEDYLSAIEPLLEQFNFPRLQGQTFLLKAGIAFYQKETSRAIALARQSTVLADKTQDDQTLMQAFKLLSEASEKQGHYLEALNYSRQYNQLSQRQQNQLNHISEEAFKQQKMFVEQTLHLAGQDRALKQQEKHYRYLQNIAYGLFTAGFIFFLLILRRGHIIRQQNEEIEYLNNHLFMHSRSRLNNLRMLNEDLSSSLQKSSHTYEQWHIGELIHEPLSDRLRFAMIDIPFLRNMYLEHGYTEGLKLELAFGEYLKDKLNQHTRLFHFTDANLVYVEHNYMQTDESDEASPQALFEKIQTWVNEFQPSGHLNRIIRIGIADYPFLPKAYTAINEKELLDILLMATSASRELSVTEQSSHWVYLKAIDNAPAASFATDDIRQACRQAISQGLIKVHSSHKNEESIKNLLKDT</sequence>
<evidence type="ECO:0000256" key="7">
    <source>
        <dbReference type="SAM" id="Phobius"/>
    </source>
</evidence>
<evidence type="ECO:0000256" key="8">
    <source>
        <dbReference type="SAM" id="SignalP"/>
    </source>
</evidence>
<dbReference type="SMART" id="SM00028">
    <property type="entry name" value="TPR"/>
    <property type="match status" value="5"/>
</dbReference>
<organism evidence="10 11">
    <name type="scientific">Vibrio spartinae</name>
    <dbReference type="NCBI Taxonomy" id="1918945"/>
    <lineage>
        <taxon>Bacteria</taxon>
        <taxon>Pseudomonadati</taxon>
        <taxon>Pseudomonadota</taxon>
        <taxon>Gammaproteobacteria</taxon>
        <taxon>Vibrionales</taxon>
        <taxon>Vibrionaceae</taxon>
        <taxon>Vibrio</taxon>
    </lineage>
</organism>
<comment type="similarity">
    <text evidence="5">Belongs to the Rap family.</text>
</comment>
<feature type="chain" id="PRO_5044563008" evidence="8">
    <location>
        <begin position="24"/>
        <end position="760"/>
    </location>
</feature>
<keyword evidence="7" id="KW-1133">Transmembrane helix</keyword>
<evidence type="ECO:0000313" key="11">
    <source>
        <dbReference type="Proteomes" id="UP000184774"/>
    </source>
</evidence>
<reference evidence="10 11" key="1">
    <citation type="submission" date="2016-12" db="EMBL/GenBank/DDBJ databases">
        <authorList>
            <person name="Song W.-J."/>
            <person name="Kurnit D.M."/>
        </authorList>
    </citation>
    <scope>NUCLEOTIDE SEQUENCE [LARGE SCALE GENOMIC DNA]</scope>
    <source>
        <strain evidence="10 11">CECT 9026</strain>
    </source>
</reference>
<evidence type="ECO:0000256" key="3">
    <source>
        <dbReference type="ARBA" id="ARBA00022737"/>
    </source>
</evidence>
<dbReference type="Proteomes" id="UP000184774">
    <property type="component" value="Unassembled WGS sequence"/>
</dbReference>
<dbReference type="PANTHER" id="PTHR46630">
    <property type="entry name" value="TETRATRICOPEPTIDE REPEAT PROTEIN 29"/>
    <property type="match status" value="1"/>
</dbReference>
<keyword evidence="7" id="KW-0472">Membrane</keyword>
<accession>A0A1N6M8A3</accession>
<evidence type="ECO:0000256" key="1">
    <source>
        <dbReference type="ARBA" id="ARBA00004496"/>
    </source>
</evidence>
<dbReference type="PROSITE" id="PS51257">
    <property type="entry name" value="PROKAR_LIPOPROTEIN"/>
    <property type="match status" value="1"/>
</dbReference>
<keyword evidence="4 6" id="KW-0802">TPR repeat</keyword>
<feature type="transmembrane region" description="Helical" evidence="7">
    <location>
        <begin position="485"/>
        <end position="505"/>
    </location>
</feature>
<dbReference type="SUPFAM" id="SSF48452">
    <property type="entry name" value="TPR-like"/>
    <property type="match status" value="2"/>
</dbReference>
<keyword evidence="2" id="KW-0963">Cytoplasm</keyword>
<dbReference type="Proteomes" id="UP000515264">
    <property type="component" value="Chromosome 1"/>
</dbReference>
<keyword evidence="7" id="KW-0812">Transmembrane</keyword>
<comment type="subcellular location">
    <subcellularLocation>
        <location evidence="1">Cytoplasm</location>
    </subcellularLocation>
</comment>
<feature type="signal peptide" evidence="8">
    <location>
        <begin position="1"/>
        <end position="23"/>
    </location>
</feature>
<dbReference type="AlphaFoldDB" id="A0A1N6M8A3"/>
<reference evidence="9" key="2">
    <citation type="submission" date="2019-11" db="EMBL/GenBank/DDBJ databases">
        <authorList>
            <person name="January G."/>
            <person name="Bunk B."/>
        </authorList>
    </citation>
    <scope>NUCLEOTIDE SEQUENCE</scope>
    <source>
        <strain evidence="9">3.6</strain>
    </source>
</reference>
<dbReference type="OrthoDB" id="5900357at2"/>
<evidence type="ECO:0000256" key="5">
    <source>
        <dbReference type="ARBA" id="ARBA00038253"/>
    </source>
</evidence>
<proteinExistence type="inferred from homology"/>
<keyword evidence="12" id="KW-1185">Reference proteome</keyword>
<dbReference type="GO" id="GO:0005737">
    <property type="term" value="C:cytoplasm"/>
    <property type="evidence" value="ECO:0007669"/>
    <property type="project" value="UniProtKB-SubCell"/>
</dbReference>
<evidence type="ECO:0000256" key="4">
    <source>
        <dbReference type="ARBA" id="ARBA00022803"/>
    </source>
</evidence>
<gene>
    <name evidence="10" type="ORF">VSP9026_03394</name>
    <name evidence="9" type="ORF">Vspart_00939</name>
</gene>
<dbReference type="PANTHER" id="PTHR46630:SF1">
    <property type="entry name" value="TETRATRICOPEPTIDE REPEAT PROTEIN 29"/>
    <property type="match status" value="1"/>
</dbReference>
<dbReference type="RefSeq" id="WP_074374134.1">
    <property type="nucleotide sequence ID" value="NZ_AP024907.1"/>
</dbReference>
<name>A0A1N6M8A3_9VIBR</name>
<feature type="repeat" description="TPR" evidence="6">
    <location>
        <begin position="85"/>
        <end position="118"/>
    </location>
</feature>
<dbReference type="PROSITE" id="PS50005">
    <property type="entry name" value="TPR"/>
    <property type="match status" value="1"/>
</dbReference>
<dbReference type="InterPro" id="IPR051476">
    <property type="entry name" value="Bac_ResReg_Asp_Phosphatase"/>
</dbReference>
<evidence type="ECO:0000313" key="9">
    <source>
        <dbReference type="EMBL" id="QMV13699.1"/>
    </source>
</evidence>